<dbReference type="InParanoid" id="A0A1B7MEC5"/>
<feature type="region of interest" description="Disordered" evidence="1">
    <location>
        <begin position="1"/>
        <end position="122"/>
    </location>
</feature>
<dbReference type="EMBL" id="KV449736">
    <property type="protein sequence ID" value="OAX30952.1"/>
    <property type="molecule type" value="Genomic_DNA"/>
</dbReference>
<feature type="region of interest" description="Disordered" evidence="1">
    <location>
        <begin position="143"/>
        <end position="164"/>
    </location>
</feature>
<feature type="compositionally biased region" description="Acidic residues" evidence="1">
    <location>
        <begin position="72"/>
        <end position="84"/>
    </location>
</feature>
<protein>
    <submittedName>
        <fullName evidence="2">Uncharacterized protein</fullName>
    </submittedName>
</protein>
<feature type="compositionally biased region" description="Basic and acidic residues" evidence="1">
    <location>
        <begin position="85"/>
        <end position="101"/>
    </location>
</feature>
<evidence type="ECO:0000313" key="2">
    <source>
        <dbReference type="EMBL" id="OAX30952.1"/>
    </source>
</evidence>
<name>A0A1B7MEC5_9AGAM</name>
<reference evidence="2 3" key="1">
    <citation type="submission" date="2016-06" db="EMBL/GenBank/DDBJ databases">
        <title>Comparative genomics of the ectomycorrhizal sister species Rhizopogon vinicolor and Rhizopogon vesiculosus (Basidiomycota: Boletales) reveals a divergence of the mating type B locus.</title>
        <authorList>
            <consortium name="DOE Joint Genome Institute"/>
            <person name="Mujic A.B."/>
            <person name="Kuo A."/>
            <person name="Tritt A."/>
            <person name="Lipzen A."/>
            <person name="Chen C."/>
            <person name="Johnson J."/>
            <person name="Sharma A."/>
            <person name="Barry K."/>
            <person name="Grigoriev I.V."/>
            <person name="Spatafora J.W."/>
        </authorList>
    </citation>
    <scope>NUCLEOTIDE SEQUENCE [LARGE SCALE GENOMIC DNA]</scope>
    <source>
        <strain evidence="2 3">AM-OR11-026</strain>
    </source>
</reference>
<dbReference type="Proteomes" id="UP000092154">
    <property type="component" value="Unassembled WGS sequence"/>
</dbReference>
<feature type="compositionally biased region" description="Polar residues" evidence="1">
    <location>
        <begin position="31"/>
        <end position="53"/>
    </location>
</feature>
<evidence type="ECO:0000313" key="3">
    <source>
        <dbReference type="Proteomes" id="UP000092154"/>
    </source>
</evidence>
<accession>A0A1B7MEC5</accession>
<feature type="compositionally biased region" description="Basic and acidic residues" evidence="1">
    <location>
        <begin position="54"/>
        <end position="71"/>
    </location>
</feature>
<sequence length="164" mass="18976">MRAEGERGTMCAHNHGGLNHANIQVEDTETKQNQLRAPAETSSLPSDINPSKTSPRELRHSDYRRTFQPREETEDIKEEIEDIKEENSRTRDNGEKEESSKNKHAYRVETAGVNDKPRTFDEAVHRPEGDLWQADMLEKLRASRNQQKKRSEEGYRLTNLGEVF</sequence>
<evidence type="ECO:0000256" key="1">
    <source>
        <dbReference type="SAM" id="MobiDB-lite"/>
    </source>
</evidence>
<keyword evidence="3" id="KW-1185">Reference proteome</keyword>
<gene>
    <name evidence="2" type="ORF">K503DRAFT_788145</name>
</gene>
<proteinExistence type="predicted"/>
<organism evidence="2 3">
    <name type="scientific">Rhizopogon vinicolor AM-OR11-026</name>
    <dbReference type="NCBI Taxonomy" id="1314800"/>
    <lineage>
        <taxon>Eukaryota</taxon>
        <taxon>Fungi</taxon>
        <taxon>Dikarya</taxon>
        <taxon>Basidiomycota</taxon>
        <taxon>Agaricomycotina</taxon>
        <taxon>Agaricomycetes</taxon>
        <taxon>Agaricomycetidae</taxon>
        <taxon>Boletales</taxon>
        <taxon>Suillineae</taxon>
        <taxon>Rhizopogonaceae</taxon>
        <taxon>Rhizopogon</taxon>
    </lineage>
</organism>
<dbReference type="AlphaFoldDB" id="A0A1B7MEC5"/>